<feature type="domain" description="Flavoprotein" evidence="6">
    <location>
        <begin position="16"/>
        <end position="176"/>
    </location>
</feature>
<dbReference type="EMBL" id="JAAGRR010000269">
    <property type="protein sequence ID" value="NDY43657.1"/>
    <property type="molecule type" value="Genomic_DNA"/>
</dbReference>
<accession>A0A6N9TW69</accession>
<dbReference type="InterPro" id="IPR004507">
    <property type="entry name" value="UbiX-like"/>
</dbReference>
<comment type="caution">
    <text evidence="7">The sequence shown here is derived from an EMBL/GenBank/DDBJ whole genome shotgun (WGS) entry which is preliminary data.</text>
</comment>
<feature type="binding site" evidence="5">
    <location>
        <position position="164"/>
    </location>
    <ligand>
        <name>dimethylallyl phosphate</name>
        <dbReference type="ChEBI" id="CHEBI:88052"/>
    </ligand>
</feature>
<dbReference type="AlphaFoldDB" id="A0A6N9TW69"/>
<comment type="function">
    <text evidence="5">Flavin prenyltransferase that catalyzes the synthesis of the prenylated FMN cofactor (prenyl-FMN) for 4-hydroxy-3-polyprenylbenzoic acid decarboxylase UbiD. The prenyltransferase is metal-independent and links a dimethylallyl moiety from dimethylallyl monophosphate (DMAP) to the flavin N5 and C6 atoms of FMN.</text>
</comment>
<dbReference type="NCBIfam" id="NF004685">
    <property type="entry name" value="PRK06029.1"/>
    <property type="match status" value="1"/>
</dbReference>
<comment type="catalytic activity">
    <reaction evidence="5">
        <text>dimethylallyl phosphate + FMNH2 = prenylated FMNH2 + phosphate</text>
        <dbReference type="Rhea" id="RHEA:37743"/>
        <dbReference type="ChEBI" id="CHEBI:43474"/>
        <dbReference type="ChEBI" id="CHEBI:57618"/>
        <dbReference type="ChEBI" id="CHEBI:87467"/>
        <dbReference type="ChEBI" id="CHEBI:88052"/>
        <dbReference type="EC" id="2.5.1.129"/>
    </reaction>
</comment>
<keyword evidence="1 5" id="KW-0637">Prenyltransferase</keyword>
<evidence type="ECO:0000313" key="7">
    <source>
        <dbReference type="EMBL" id="NDY43657.1"/>
    </source>
</evidence>
<proteinExistence type="inferred from homology"/>
<feature type="binding site" evidence="5">
    <location>
        <position position="134"/>
    </location>
    <ligand>
        <name>FMN</name>
        <dbReference type="ChEBI" id="CHEBI:58210"/>
    </ligand>
</feature>
<dbReference type="InterPro" id="IPR003382">
    <property type="entry name" value="Flavoprotein"/>
</dbReference>
<comment type="caution">
    <text evidence="5">Lacks conserved residue(s) required for the propagation of feature annotation.</text>
</comment>
<dbReference type="InterPro" id="IPR036551">
    <property type="entry name" value="Flavin_trans-like"/>
</dbReference>
<feature type="binding site" evidence="5">
    <location>
        <begin position="99"/>
        <end position="102"/>
    </location>
    <ligand>
        <name>FMN</name>
        <dbReference type="ChEBI" id="CHEBI:58210"/>
    </ligand>
</feature>
<reference evidence="7 8" key="1">
    <citation type="submission" date="2020-02" db="EMBL/GenBank/DDBJ databases">
        <title>Comparative genomics of sulfur disproportionating microorganisms.</title>
        <authorList>
            <person name="Ward L.M."/>
            <person name="Bertran E."/>
            <person name="Johnston D.T."/>
        </authorList>
    </citation>
    <scope>NUCLEOTIDE SEQUENCE [LARGE SCALE GENOMIC DNA]</scope>
    <source>
        <strain evidence="7 8">DSM 100025</strain>
    </source>
</reference>
<evidence type="ECO:0000256" key="3">
    <source>
        <dbReference type="ARBA" id="ARBA00022643"/>
    </source>
</evidence>
<dbReference type="Pfam" id="PF02441">
    <property type="entry name" value="Flavoprotein"/>
    <property type="match status" value="1"/>
</dbReference>
<keyword evidence="4 5" id="KW-0808">Transferase</keyword>
<keyword evidence="2 5" id="KW-0285">Flavoprotein</keyword>
<feature type="binding site" evidence="5">
    <location>
        <position position="180"/>
    </location>
    <ligand>
        <name>dimethylallyl phosphate</name>
        <dbReference type="ChEBI" id="CHEBI:88052"/>
    </ligand>
</feature>
<feature type="binding site" evidence="5">
    <location>
        <begin position="22"/>
        <end position="24"/>
    </location>
    <ligand>
        <name>FMN</name>
        <dbReference type="ChEBI" id="CHEBI:58210"/>
    </ligand>
</feature>
<name>A0A6N9TW69_DISTH</name>
<protein>
    <recommendedName>
        <fullName evidence="5">Flavin prenyltransferase UbiX</fullName>
        <ecNumber evidence="5">2.5.1.129</ecNumber>
    </recommendedName>
</protein>
<gene>
    <name evidence="5" type="primary">ubiX</name>
    <name evidence="7" type="ORF">G3N55_12520</name>
</gene>
<evidence type="ECO:0000313" key="8">
    <source>
        <dbReference type="Proteomes" id="UP000469346"/>
    </source>
</evidence>
<evidence type="ECO:0000256" key="2">
    <source>
        <dbReference type="ARBA" id="ARBA00022630"/>
    </source>
</evidence>
<dbReference type="Proteomes" id="UP000469346">
    <property type="component" value="Unassembled WGS sequence"/>
</dbReference>
<dbReference type="RefSeq" id="WP_163300042.1">
    <property type="nucleotide sequence ID" value="NZ_JAAGRR010000269.1"/>
</dbReference>
<evidence type="ECO:0000259" key="6">
    <source>
        <dbReference type="Pfam" id="PF02441"/>
    </source>
</evidence>
<feature type="binding site" evidence="5">
    <location>
        <position position="48"/>
    </location>
    <ligand>
        <name>FMN</name>
        <dbReference type="ChEBI" id="CHEBI:58210"/>
    </ligand>
</feature>
<dbReference type="HAMAP" id="MF_01984">
    <property type="entry name" value="ubiX_pad"/>
    <property type="match status" value="1"/>
</dbReference>
<keyword evidence="3 5" id="KW-0288">FMN</keyword>
<evidence type="ECO:0000256" key="1">
    <source>
        <dbReference type="ARBA" id="ARBA00022602"/>
    </source>
</evidence>
<evidence type="ECO:0000256" key="5">
    <source>
        <dbReference type="HAMAP-Rule" id="MF_01984"/>
    </source>
</evidence>
<comment type="similarity">
    <text evidence="5">Belongs to the UbiX/PAD1 family.</text>
</comment>
<sequence>MSVHESPPGSAPAAPLLVAVTGASGAPYAVRFLEILEAAEVEVHLVVSEAGARVLEIETGRRPEDLARLAAAVHSAGDLAAPPASGSTPWRGMVILPCTMGTLAAVANGLSRNLVHRAADCMLKERRPLVLVPREAPLNRVHLRNMLAAAEAGAVIWPAMPAFYLRPADLDDLVDQFARRLAAFLGIPVPGLRHWNGAEPDDADPR</sequence>
<dbReference type="EC" id="2.5.1.129" evidence="5"/>
<dbReference type="Gene3D" id="3.40.50.1950">
    <property type="entry name" value="Flavin prenyltransferase-like"/>
    <property type="match status" value="1"/>
</dbReference>
<evidence type="ECO:0000256" key="4">
    <source>
        <dbReference type="ARBA" id="ARBA00022679"/>
    </source>
</evidence>
<dbReference type="NCBIfam" id="TIGR00421">
    <property type="entry name" value="ubiX_pad"/>
    <property type="match status" value="1"/>
</dbReference>
<dbReference type="SUPFAM" id="SSF52507">
    <property type="entry name" value="Homo-oligomeric flavin-containing Cys decarboxylases, HFCD"/>
    <property type="match status" value="1"/>
</dbReference>
<keyword evidence="8" id="KW-1185">Reference proteome</keyword>
<dbReference type="GO" id="GO:0106141">
    <property type="term" value="F:flavin prenyltransferase activity"/>
    <property type="evidence" value="ECO:0007669"/>
    <property type="project" value="UniProtKB-EC"/>
</dbReference>
<organism evidence="7 8">
    <name type="scientific">Dissulfurirhabdus thermomarina</name>
    <dbReference type="NCBI Taxonomy" id="1765737"/>
    <lineage>
        <taxon>Bacteria</taxon>
        <taxon>Deltaproteobacteria</taxon>
        <taxon>Dissulfurirhabdaceae</taxon>
        <taxon>Dissulfurirhabdus</taxon>
    </lineage>
</organism>